<evidence type="ECO:0000259" key="2">
    <source>
        <dbReference type="Pfam" id="PF00931"/>
    </source>
</evidence>
<dbReference type="PANTHER" id="PTHR19851:SF7">
    <property type="entry name" value="F-BOX DOMAIN-CONTAINING PROTEIN"/>
    <property type="match status" value="1"/>
</dbReference>
<accession>A0ABM3ZZK7</accession>
<dbReference type="InterPro" id="IPR002182">
    <property type="entry name" value="NB-ARC"/>
</dbReference>
<dbReference type="RefSeq" id="XP_060669920.1">
    <property type="nucleotide sequence ID" value="XM_060813937.1"/>
</dbReference>
<keyword evidence="1" id="KW-0732">Signal</keyword>
<dbReference type="Gene3D" id="3.40.50.300">
    <property type="entry name" value="P-loop containing nucleotide triphosphate hydrolases"/>
    <property type="match status" value="1"/>
</dbReference>
<keyword evidence="3" id="KW-1185">Reference proteome</keyword>
<name>A0ABM3ZZK7_ZIZJJ</name>
<dbReference type="GeneID" id="107408254"/>
<evidence type="ECO:0000256" key="1">
    <source>
        <dbReference type="SAM" id="SignalP"/>
    </source>
</evidence>
<feature type="domain" description="NB-ARC" evidence="2">
    <location>
        <begin position="172"/>
        <end position="324"/>
    </location>
</feature>
<protein>
    <submittedName>
        <fullName evidence="4 5">Uncharacterized protein LOC107408254</fullName>
    </submittedName>
</protein>
<gene>
    <name evidence="4 5" type="primary">LOC107408254</name>
</gene>
<dbReference type="RefSeq" id="XP_060669919.1">
    <property type="nucleotide sequence ID" value="XM_060813936.1"/>
</dbReference>
<evidence type="ECO:0000313" key="4">
    <source>
        <dbReference type="RefSeq" id="XP_060669919.1"/>
    </source>
</evidence>
<proteinExistence type="predicted"/>
<dbReference type="PANTHER" id="PTHR19851">
    <property type="entry name" value="OS02G0203500 PROTEIN"/>
    <property type="match status" value="1"/>
</dbReference>
<feature type="chain" id="PRO_5045025737" evidence="1">
    <location>
        <begin position="24"/>
        <end position="368"/>
    </location>
</feature>
<feature type="signal peptide" evidence="1">
    <location>
        <begin position="1"/>
        <end position="23"/>
    </location>
</feature>
<dbReference type="Proteomes" id="UP001652623">
    <property type="component" value="Chromosome 1"/>
</dbReference>
<dbReference type="PRINTS" id="PR00364">
    <property type="entry name" value="DISEASERSIST"/>
</dbReference>
<sequence>MDSLMVVATVAQVVSSMVAAVAALEQASRTLDEAPERIRSLEDFLYQLETLSGRLKQKHVYKLHDPLLDHKIQSLNSLIQRLRPKVNMARRTLSGGNKIKYMAIVVWNSIVGDPIGKLVDSIRDDLNWWLESQSTNLNVEKEIESLAQDVPAVLPLKIKTDKKECSIPRKAEIVKGLLEQGGSHPVIMIVGPSGMGKSILARQILSDPPRRFVDGAVELRFGEWCSRSACNGNEFEYRKRLARKIRKFLVMIGFWDKNMDVYCEDLEQICLLLQKSLYRKSILILLDDVWEQDIVESFTNLYDNECKYLVTTRNKAVVSKIAVAEQVELSKDGAESRLSEEKLQGKDIRKEETTERLGQAMTNLLSRL</sequence>
<dbReference type="Pfam" id="PF00931">
    <property type="entry name" value="NB-ARC"/>
    <property type="match status" value="1"/>
</dbReference>
<reference evidence="3 4" key="1">
    <citation type="submission" date="2025-05" db="UniProtKB">
        <authorList>
            <consortium name="RefSeq"/>
        </authorList>
    </citation>
    <scope>IDENTIFICATION</scope>
    <source>
        <tissue evidence="4 5">Seedling</tissue>
    </source>
</reference>
<dbReference type="SUPFAM" id="SSF52540">
    <property type="entry name" value="P-loop containing nucleoside triphosphate hydrolases"/>
    <property type="match status" value="1"/>
</dbReference>
<evidence type="ECO:0000313" key="5">
    <source>
        <dbReference type="RefSeq" id="XP_060669920.1"/>
    </source>
</evidence>
<organism evidence="3 4">
    <name type="scientific">Ziziphus jujuba</name>
    <name type="common">Chinese jujube</name>
    <name type="synonym">Ziziphus sativa</name>
    <dbReference type="NCBI Taxonomy" id="326968"/>
    <lineage>
        <taxon>Eukaryota</taxon>
        <taxon>Viridiplantae</taxon>
        <taxon>Streptophyta</taxon>
        <taxon>Embryophyta</taxon>
        <taxon>Tracheophyta</taxon>
        <taxon>Spermatophyta</taxon>
        <taxon>Magnoliopsida</taxon>
        <taxon>eudicotyledons</taxon>
        <taxon>Gunneridae</taxon>
        <taxon>Pentapetalae</taxon>
        <taxon>rosids</taxon>
        <taxon>fabids</taxon>
        <taxon>Rosales</taxon>
        <taxon>Rhamnaceae</taxon>
        <taxon>Paliureae</taxon>
        <taxon>Ziziphus</taxon>
    </lineage>
</organism>
<evidence type="ECO:0000313" key="3">
    <source>
        <dbReference type="Proteomes" id="UP001652623"/>
    </source>
</evidence>
<dbReference type="InterPro" id="IPR027417">
    <property type="entry name" value="P-loop_NTPase"/>
</dbReference>